<evidence type="ECO:0000313" key="2">
    <source>
        <dbReference type="Proteomes" id="UP000481861"/>
    </source>
</evidence>
<dbReference type="SUPFAM" id="SSF53335">
    <property type="entry name" value="S-adenosyl-L-methionine-dependent methyltransferases"/>
    <property type="match status" value="1"/>
</dbReference>
<name>A0A7C8I7S2_9PLEO</name>
<comment type="caution">
    <text evidence="1">The sequence shown here is derived from an EMBL/GenBank/DDBJ whole genome shotgun (WGS) entry which is preliminary data.</text>
</comment>
<dbReference type="OrthoDB" id="2013972at2759"/>
<dbReference type="AlphaFoldDB" id="A0A7C8I7S2"/>
<dbReference type="GO" id="GO:0032259">
    <property type="term" value="P:methylation"/>
    <property type="evidence" value="ECO:0007669"/>
    <property type="project" value="UniProtKB-KW"/>
</dbReference>
<keyword evidence="1" id="KW-0489">Methyltransferase</keyword>
<organism evidence="1 2">
    <name type="scientific">Massariosphaeria phaeospora</name>
    <dbReference type="NCBI Taxonomy" id="100035"/>
    <lineage>
        <taxon>Eukaryota</taxon>
        <taxon>Fungi</taxon>
        <taxon>Dikarya</taxon>
        <taxon>Ascomycota</taxon>
        <taxon>Pezizomycotina</taxon>
        <taxon>Dothideomycetes</taxon>
        <taxon>Pleosporomycetidae</taxon>
        <taxon>Pleosporales</taxon>
        <taxon>Pleosporales incertae sedis</taxon>
        <taxon>Massariosphaeria</taxon>
    </lineage>
</organism>
<dbReference type="Proteomes" id="UP000481861">
    <property type="component" value="Unassembled WGS sequence"/>
</dbReference>
<reference evidence="1 2" key="1">
    <citation type="submission" date="2020-01" db="EMBL/GenBank/DDBJ databases">
        <authorList>
            <consortium name="DOE Joint Genome Institute"/>
            <person name="Haridas S."/>
            <person name="Albert R."/>
            <person name="Binder M."/>
            <person name="Bloem J."/>
            <person name="Labutti K."/>
            <person name="Salamov A."/>
            <person name="Andreopoulos B."/>
            <person name="Baker S.E."/>
            <person name="Barry K."/>
            <person name="Bills G."/>
            <person name="Bluhm B.H."/>
            <person name="Cannon C."/>
            <person name="Castanera R."/>
            <person name="Culley D.E."/>
            <person name="Daum C."/>
            <person name="Ezra D."/>
            <person name="Gonzalez J.B."/>
            <person name="Henrissat B."/>
            <person name="Kuo A."/>
            <person name="Liang C."/>
            <person name="Lipzen A."/>
            <person name="Lutzoni F."/>
            <person name="Magnuson J."/>
            <person name="Mondo S."/>
            <person name="Nolan M."/>
            <person name="Ohm R."/>
            <person name="Pangilinan J."/>
            <person name="Park H.-J.H."/>
            <person name="Ramirez L."/>
            <person name="Alfaro M."/>
            <person name="Sun H."/>
            <person name="Tritt A."/>
            <person name="Yoshinaga Y."/>
            <person name="Zwiers L.-H.L."/>
            <person name="Turgeon B.G."/>
            <person name="Goodwin S.B."/>
            <person name="Spatafora J.W."/>
            <person name="Crous P.W."/>
            <person name="Grigoriev I.V."/>
        </authorList>
    </citation>
    <scope>NUCLEOTIDE SEQUENCE [LARGE SCALE GENOMIC DNA]</scope>
    <source>
        <strain evidence="1 2">CBS 611.86</strain>
    </source>
</reference>
<proteinExistence type="predicted"/>
<dbReference type="InterPro" id="IPR029063">
    <property type="entry name" value="SAM-dependent_MTases_sf"/>
</dbReference>
<sequence>MSAALRLTIWHRSFQEIPAKQLLKVPLALGIRPAVTSREPFLPLSTVSFSVCEFLHETGRTYHAYHAGIGMVHPAIVSNSRPDLQHILFLLTLDKKLFRAPIRQEIRRVLDVGTGTGIWAMDFADAFPSAEVIGFDLSPIQPTMVPPNCKFVVDDFEQDWLHNKPFDYIHTRAISTAVKDWPHFLQQAYTNLKPGGWLELQEPTYPLGCTNKSLTGGESSLMRWSNFFTDAAGKFGFDAEAPHGLEPELRKAGFTEIYAKNYKWPIGTWAKGQEMKELGRYGVKNFREWLPSSSLALFKRHSDWSAESV</sequence>
<keyword evidence="2" id="KW-1185">Reference proteome</keyword>
<dbReference type="CDD" id="cd02440">
    <property type="entry name" value="AdoMet_MTases"/>
    <property type="match status" value="1"/>
</dbReference>
<evidence type="ECO:0000313" key="1">
    <source>
        <dbReference type="EMBL" id="KAF2872768.1"/>
    </source>
</evidence>
<accession>A0A7C8I7S2</accession>
<keyword evidence="1" id="KW-0808">Transferase</keyword>
<gene>
    <name evidence="1" type="ORF">BDV95DRAFT_628306</name>
</gene>
<dbReference type="PANTHER" id="PTHR43591:SF31">
    <property type="entry name" value="LAEA-LIKE, PUTATIVE (AFU_ORTHOLOGUE AFUA_8G01930)-RELATED"/>
    <property type="match status" value="1"/>
</dbReference>
<protein>
    <submittedName>
        <fullName evidence="1">S-adenosyl-L-methionine-dependent methyltransferase</fullName>
    </submittedName>
</protein>
<dbReference type="PANTHER" id="PTHR43591">
    <property type="entry name" value="METHYLTRANSFERASE"/>
    <property type="match status" value="1"/>
</dbReference>
<dbReference type="Pfam" id="PF13489">
    <property type="entry name" value="Methyltransf_23"/>
    <property type="match status" value="1"/>
</dbReference>
<dbReference type="Gene3D" id="3.40.50.150">
    <property type="entry name" value="Vaccinia Virus protein VP39"/>
    <property type="match status" value="1"/>
</dbReference>
<dbReference type="GO" id="GO:0008168">
    <property type="term" value="F:methyltransferase activity"/>
    <property type="evidence" value="ECO:0007669"/>
    <property type="project" value="UniProtKB-KW"/>
</dbReference>
<dbReference type="EMBL" id="JAADJZ010000009">
    <property type="protein sequence ID" value="KAF2872768.1"/>
    <property type="molecule type" value="Genomic_DNA"/>
</dbReference>